<dbReference type="RefSeq" id="XP_003039071.1">
    <property type="nucleotide sequence ID" value="XM_003039025.1"/>
</dbReference>
<evidence type="ECO:0000313" key="3">
    <source>
        <dbReference type="Proteomes" id="UP000005206"/>
    </source>
</evidence>
<evidence type="ECO:0000256" key="1">
    <source>
        <dbReference type="SAM" id="MobiDB-lite"/>
    </source>
</evidence>
<keyword evidence="3" id="KW-1185">Reference proteome</keyword>
<gene>
    <name evidence="2" type="ORF">NECHADRAFT_89560</name>
</gene>
<dbReference type="VEuPathDB" id="FungiDB:NECHADRAFT_89560"/>
<name>C7ZRK5_FUSV7</name>
<proteinExistence type="predicted"/>
<dbReference type="Proteomes" id="UP000005206">
    <property type="component" value="Unassembled WGS sequence"/>
</dbReference>
<organism evidence="2 3">
    <name type="scientific">Fusarium vanettenii (strain ATCC MYA-4622 / CBS 123669 / FGSC 9596 / NRRL 45880 / 77-13-4)</name>
    <name type="common">Fusarium solani subsp. pisi</name>
    <dbReference type="NCBI Taxonomy" id="660122"/>
    <lineage>
        <taxon>Eukaryota</taxon>
        <taxon>Fungi</taxon>
        <taxon>Dikarya</taxon>
        <taxon>Ascomycota</taxon>
        <taxon>Pezizomycotina</taxon>
        <taxon>Sordariomycetes</taxon>
        <taxon>Hypocreomycetidae</taxon>
        <taxon>Hypocreales</taxon>
        <taxon>Nectriaceae</taxon>
        <taxon>Fusarium</taxon>
        <taxon>Fusarium solani species complex</taxon>
        <taxon>Fusarium vanettenii</taxon>
    </lineage>
</organism>
<dbReference type="GeneID" id="9667211"/>
<dbReference type="EMBL" id="GG699097">
    <property type="protein sequence ID" value="EEU33358.1"/>
    <property type="molecule type" value="Genomic_DNA"/>
</dbReference>
<dbReference type="KEGG" id="nhe:NECHADRAFT_89560"/>
<dbReference type="HOGENOM" id="CLU_2223922_0_0_1"/>
<reference evidence="2 3" key="1">
    <citation type="journal article" date="2009" name="PLoS Genet.">
        <title>The genome of Nectria haematococca: contribution of supernumerary chromosomes to gene expansion.</title>
        <authorList>
            <person name="Coleman J.J."/>
            <person name="Rounsley S.D."/>
            <person name="Rodriguez-Carres M."/>
            <person name="Kuo A."/>
            <person name="Wasmann C.C."/>
            <person name="Grimwood J."/>
            <person name="Schmutz J."/>
            <person name="Taga M."/>
            <person name="White G.J."/>
            <person name="Zhou S."/>
            <person name="Schwartz D.C."/>
            <person name="Freitag M."/>
            <person name="Ma L.J."/>
            <person name="Danchin E.G."/>
            <person name="Henrissat B."/>
            <person name="Coutinho P.M."/>
            <person name="Nelson D.R."/>
            <person name="Straney D."/>
            <person name="Napoli C.A."/>
            <person name="Barker B.M."/>
            <person name="Gribskov M."/>
            <person name="Rep M."/>
            <person name="Kroken S."/>
            <person name="Molnar I."/>
            <person name="Rensing C."/>
            <person name="Kennell J.C."/>
            <person name="Zamora J."/>
            <person name="Farman M.L."/>
            <person name="Selker E.U."/>
            <person name="Salamov A."/>
            <person name="Shapiro H."/>
            <person name="Pangilinan J."/>
            <person name="Lindquist E."/>
            <person name="Lamers C."/>
            <person name="Grigoriev I.V."/>
            <person name="Geiser D.M."/>
            <person name="Covert S.F."/>
            <person name="Temporini E."/>
            <person name="Vanetten H.D."/>
        </authorList>
    </citation>
    <scope>NUCLEOTIDE SEQUENCE [LARGE SCALE GENOMIC DNA]</scope>
    <source>
        <strain evidence="3">ATCC MYA-4622 / CBS 123669 / FGSC 9596 / NRRL 45880 / 77-13-4</strain>
    </source>
</reference>
<sequence>MAILRRWPHLQQCSTGSIIGDDNDRPIENIGGNSNGNDAEASAERVLVGSDNSSSKELVKIEFEMNWKPGRDWVYRRATIQHLALFMPWEKFTIAALGDINEIWEY</sequence>
<dbReference type="AlphaFoldDB" id="C7ZRK5"/>
<dbReference type="OrthoDB" id="5056722at2759"/>
<evidence type="ECO:0000313" key="2">
    <source>
        <dbReference type="EMBL" id="EEU33358.1"/>
    </source>
</evidence>
<feature type="region of interest" description="Disordered" evidence="1">
    <location>
        <begin position="18"/>
        <end position="38"/>
    </location>
</feature>
<dbReference type="InParanoid" id="C7ZRK5"/>
<accession>C7ZRK5</accession>
<protein>
    <submittedName>
        <fullName evidence="2">Uncharacterized protein</fullName>
    </submittedName>
</protein>